<dbReference type="AlphaFoldDB" id="A0A0K8PAS6"/>
<evidence type="ECO:0000256" key="1">
    <source>
        <dbReference type="SAM" id="Phobius"/>
    </source>
</evidence>
<dbReference type="Proteomes" id="UP000053370">
    <property type="component" value="Unassembled WGS sequence"/>
</dbReference>
<proteinExistence type="predicted"/>
<dbReference type="EMBL" id="DF968180">
    <property type="protein sequence ID" value="GAP39758.1"/>
    <property type="molecule type" value="Genomic_DNA"/>
</dbReference>
<keyword evidence="1" id="KW-0812">Transmembrane</keyword>
<protein>
    <recommendedName>
        <fullName evidence="4">Glycosyltransferase RgtA/B/C/D-like domain-containing protein</fullName>
    </recommendedName>
</protein>
<keyword evidence="1" id="KW-0472">Membrane</keyword>
<reference evidence="2" key="1">
    <citation type="journal article" date="2015" name="Genome Announc.">
        <title>Draft Genome Sequence of Anaerolineae Strain TC1, a Novel Isolate from a Methanogenic Wastewater Treatment System.</title>
        <authorList>
            <person name="Matsuura N."/>
            <person name="Tourlousse D.M."/>
            <person name="Sun L."/>
            <person name="Toyonaga M."/>
            <person name="Kuroda K."/>
            <person name="Ohashi A."/>
            <person name="Cruz R."/>
            <person name="Yamaguchi T."/>
            <person name="Sekiguchi Y."/>
        </authorList>
    </citation>
    <scope>NUCLEOTIDE SEQUENCE [LARGE SCALE GENOMIC DNA]</scope>
    <source>
        <strain evidence="2">TC1</strain>
    </source>
</reference>
<evidence type="ECO:0000313" key="2">
    <source>
        <dbReference type="EMBL" id="GAP39758.1"/>
    </source>
</evidence>
<feature type="transmembrane region" description="Helical" evidence="1">
    <location>
        <begin position="52"/>
        <end position="75"/>
    </location>
</feature>
<feature type="transmembrane region" description="Helical" evidence="1">
    <location>
        <begin position="528"/>
        <end position="546"/>
    </location>
</feature>
<gene>
    <name evidence="2" type="ORF">ATC1_12293</name>
</gene>
<feature type="transmembrane region" description="Helical" evidence="1">
    <location>
        <begin position="435"/>
        <end position="455"/>
    </location>
</feature>
<feature type="transmembrane region" description="Helical" evidence="1">
    <location>
        <begin position="318"/>
        <end position="334"/>
    </location>
</feature>
<feature type="transmembrane region" description="Helical" evidence="1">
    <location>
        <begin position="120"/>
        <end position="140"/>
    </location>
</feature>
<organism evidence="2">
    <name type="scientific">Flexilinea flocculi</name>
    <dbReference type="NCBI Taxonomy" id="1678840"/>
    <lineage>
        <taxon>Bacteria</taxon>
        <taxon>Bacillati</taxon>
        <taxon>Chloroflexota</taxon>
        <taxon>Anaerolineae</taxon>
        <taxon>Anaerolineales</taxon>
        <taxon>Anaerolineaceae</taxon>
        <taxon>Flexilinea</taxon>
    </lineage>
</organism>
<feature type="transmembrane region" description="Helical" evidence="1">
    <location>
        <begin position="295"/>
        <end position="312"/>
    </location>
</feature>
<evidence type="ECO:0000313" key="3">
    <source>
        <dbReference type="Proteomes" id="UP000053370"/>
    </source>
</evidence>
<evidence type="ECO:0008006" key="4">
    <source>
        <dbReference type="Google" id="ProtNLM"/>
    </source>
</evidence>
<feature type="transmembrane region" description="Helical" evidence="1">
    <location>
        <begin position="346"/>
        <end position="364"/>
    </location>
</feature>
<name>A0A0K8PAS6_9CHLR</name>
<accession>A0A0K8PAS6</accession>
<sequence>MEKQVEEIRVIMRQRKDLIRKIFFSLILLIMTAKSCISIYERYVEFLQKGSIVVSFLFIVFVTVFMLVFFGILLWKPTLLQSIFLLKSKSILFRRIAAGVICFLPIYLFIFHRWNEPYHAQPIRIFLYVSAIILSAWVLSHENRVTMGALVSASLCFSVLFALCSQFRDVNNYPFSVGWSEGNRMWDYSVLFGKKLYDWPQDQTIPAYIDVGRQSLWGVIFLLPRVSIAMMRGWNDFLFTLPYALLGWILLRKTEGLNQKYHFAAGLWAMLFLIQGPIYTPLILAAVLVAIGRRFSAVPAILLTFLAGYYAVMSRSTWVAAPAAFAVMLAFIEQRRSYDLHPGKRWLRSVLVGFAGLSGAVCFLKKDSVMNFLHKIAEFGTIIAQGSQDSIEAVSQTAAGNAPAMLSPEWFQYFLTRQPLLWNRLWPNETYQPGILLGLLMAILPLTIILIVWTIQKKWNLDTWQRLLLIIGQSAFLGVGILISVKIGGGSNLHNLDMFLLGLLIIAALAWEAGMGRWLAENIRAEKWISLFVIAAILLPVFQDAMHIEPKKYPAAETTMDAVEKIQQSVAAHADGEILFMDQRQMLTFGLVPKVSLIADYEKKWMMDEAMADNGQFFQPYIEDLKSHRFDLIISEPLWIKFQGEGLDFSEENDLFVKWVSIPTLCYYEPQETFLDQGVQILVPRSQVLQQEGVVCP</sequence>
<keyword evidence="1" id="KW-1133">Transmembrane helix</keyword>
<keyword evidence="3" id="KW-1185">Reference proteome</keyword>
<feature type="transmembrane region" description="Helical" evidence="1">
    <location>
        <begin position="235"/>
        <end position="251"/>
    </location>
</feature>
<feature type="transmembrane region" description="Helical" evidence="1">
    <location>
        <begin position="499"/>
        <end position="516"/>
    </location>
</feature>
<feature type="transmembrane region" description="Helical" evidence="1">
    <location>
        <begin position="21"/>
        <end position="40"/>
    </location>
</feature>
<feature type="transmembrane region" description="Helical" evidence="1">
    <location>
        <begin position="96"/>
        <end position="114"/>
    </location>
</feature>
<feature type="transmembrane region" description="Helical" evidence="1">
    <location>
        <begin position="263"/>
        <end position="288"/>
    </location>
</feature>
<feature type="transmembrane region" description="Helical" evidence="1">
    <location>
        <begin position="467"/>
        <end position="487"/>
    </location>
</feature>